<dbReference type="CDD" id="cd01171">
    <property type="entry name" value="YXKO-related"/>
    <property type="match status" value="1"/>
</dbReference>
<feature type="binding site" evidence="7">
    <location>
        <begin position="202"/>
        <end position="208"/>
    </location>
    <ligand>
        <name>(6S)-NADPHX</name>
        <dbReference type="ChEBI" id="CHEBI:64076"/>
    </ligand>
</feature>
<keyword evidence="4 7" id="KW-0520">NAD</keyword>
<evidence type="ECO:0000313" key="10">
    <source>
        <dbReference type="Proteomes" id="UP000095085"/>
    </source>
</evidence>
<keyword evidence="9" id="KW-0418">Kinase</keyword>
<feature type="binding site" evidence="7">
    <location>
        <begin position="246"/>
        <end position="250"/>
    </location>
    <ligand>
        <name>ATP</name>
        <dbReference type="ChEBI" id="CHEBI:30616"/>
    </ligand>
</feature>
<dbReference type="HAMAP" id="MF_01965">
    <property type="entry name" value="NADHX_dehydratase"/>
    <property type="match status" value="1"/>
</dbReference>
<dbReference type="PANTHER" id="PTHR12592:SF0">
    <property type="entry name" value="ATP-DEPENDENT (S)-NAD(P)H-HYDRATE DEHYDRATASE"/>
    <property type="match status" value="1"/>
</dbReference>
<evidence type="ECO:0000256" key="1">
    <source>
        <dbReference type="ARBA" id="ARBA00022741"/>
    </source>
</evidence>
<feature type="binding site" evidence="7">
    <location>
        <position position="275"/>
    </location>
    <ligand>
        <name>(6S)-NADPHX</name>
        <dbReference type="ChEBI" id="CHEBI:64076"/>
    </ligand>
</feature>
<evidence type="ECO:0000256" key="4">
    <source>
        <dbReference type="ARBA" id="ARBA00023027"/>
    </source>
</evidence>
<keyword evidence="3" id="KW-0521">NADP</keyword>
<dbReference type="GO" id="GO:0005737">
    <property type="term" value="C:cytoplasm"/>
    <property type="evidence" value="ECO:0007669"/>
    <property type="project" value="UniProtKB-SubCell"/>
</dbReference>
<gene>
    <name evidence="9" type="ORF">HYPBUDRAFT_151708</name>
</gene>
<dbReference type="OrthoDB" id="8110916at2759"/>
<dbReference type="EC" id="4.2.1.93" evidence="7"/>
<evidence type="ECO:0000256" key="3">
    <source>
        <dbReference type="ARBA" id="ARBA00022857"/>
    </source>
</evidence>
<dbReference type="Proteomes" id="UP000095085">
    <property type="component" value="Unassembled WGS sequence"/>
</dbReference>
<reference evidence="10" key="1">
    <citation type="submission" date="2016-05" db="EMBL/GenBank/DDBJ databases">
        <title>Comparative genomics of biotechnologically important yeasts.</title>
        <authorList>
            <consortium name="DOE Joint Genome Institute"/>
            <person name="Riley R."/>
            <person name="Haridas S."/>
            <person name="Wolfe K.H."/>
            <person name="Lopes M.R."/>
            <person name="Hittinger C.T."/>
            <person name="Goker M."/>
            <person name="Salamov A."/>
            <person name="Wisecaver J."/>
            <person name="Long T.M."/>
            <person name="Aerts A.L."/>
            <person name="Barry K."/>
            <person name="Choi C."/>
            <person name="Clum A."/>
            <person name="Coughlan A.Y."/>
            <person name="Deshpande S."/>
            <person name="Douglass A.P."/>
            <person name="Hanson S.J."/>
            <person name="Klenk H.-P."/>
            <person name="Labutti K."/>
            <person name="Lapidus A."/>
            <person name="Lindquist E."/>
            <person name="Lipzen A."/>
            <person name="Meier-Kolthoff J.P."/>
            <person name="Ohm R.A."/>
            <person name="Otillar R.P."/>
            <person name="Pangilinan J."/>
            <person name="Peng Y."/>
            <person name="Rokas A."/>
            <person name="Rosa C.A."/>
            <person name="Scheuner C."/>
            <person name="Sibirny A.A."/>
            <person name="Slot J.C."/>
            <person name="Stielow J.B."/>
            <person name="Sun H."/>
            <person name="Kurtzman C.P."/>
            <person name="Blackwell M."/>
            <person name="Grigoriev I.V."/>
            <person name="Jeffries T.W."/>
        </authorList>
    </citation>
    <scope>NUCLEOTIDE SEQUENCE [LARGE SCALE GENOMIC DNA]</scope>
    <source>
        <strain evidence="10">NRRL Y-1933</strain>
    </source>
</reference>
<dbReference type="PROSITE" id="PS51383">
    <property type="entry name" value="YJEF_C_3"/>
    <property type="match status" value="1"/>
</dbReference>
<organism evidence="9 10">
    <name type="scientific">Hyphopichia burtonii NRRL Y-1933</name>
    <dbReference type="NCBI Taxonomy" id="984485"/>
    <lineage>
        <taxon>Eukaryota</taxon>
        <taxon>Fungi</taxon>
        <taxon>Dikarya</taxon>
        <taxon>Ascomycota</taxon>
        <taxon>Saccharomycotina</taxon>
        <taxon>Pichiomycetes</taxon>
        <taxon>Debaryomycetaceae</taxon>
        <taxon>Hyphopichia</taxon>
    </lineage>
</organism>
<keyword evidence="2 7" id="KW-0067">ATP-binding</keyword>
<dbReference type="STRING" id="984485.A0A1E4RSU1"/>
<sequence length="360" mass="40007">MLKNKTHRELLHLSKCIVQPLIPQFHKGQAGKVGVIGGCEDYTGAPFFLAHSAALVGADLSHVICEKLAAPVIKLYTPDLMIHPYLYELSNPDIEKYIDDSELHKLQSTSIEELLNSRQPKLDEIIDKRVMPKMVTLLNRMDVIIIGPGFGRDALMLKTLIRLIEEIRVLNKPIILDADALFLLSIKPSLIKNYSKAILTPNVVEFDRLAKALGIKNDLKNQELDHAVNSSLELSTKLGGVTVIRKGGQEVIAKNDQFLVNDVSGSLRRVGGQGDTLTGAIATYVNWAYNYQNKVWDSQEGKLTTDESVLLACFAACTTVRLASAKAYKQYSRSMQTSNVHEFLGQAYDELFEAETLIKL</sequence>
<keyword evidence="5 7" id="KW-0456">Lyase</keyword>
<dbReference type="Gene3D" id="3.40.1190.20">
    <property type="match status" value="1"/>
</dbReference>
<dbReference type="EMBL" id="KV454538">
    <property type="protein sequence ID" value="ODV70354.1"/>
    <property type="molecule type" value="Genomic_DNA"/>
</dbReference>
<proteinExistence type="inferred from homology"/>
<evidence type="ECO:0000313" key="9">
    <source>
        <dbReference type="EMBL" id="ODV70354.1"/>
    </source>
</evidence>
<keyword evidence="9" id="KW-0808">Transferase</keyword>
<comment type="function">
    <text evidence="7">Catalyzes the dehydration of the S-form of NAD(P)HX at the expense of ATP, which is converted to ADP. Together with NAD(P)HX epimerase, which catalyzes the epimerization of the S- and R-forms, the enzyme allows the repair of both epimers of NAD(P)HX, a damaged form of NAD(P)H that is a result of enzymatic or heat-dependent hydration.</text>
</comment>
<keyword evidence="10" id="KW-1185">Reference proteome</keyword>
<comment type="similarity">
    <text evidence="7">Belongs to the NnrD/CARKD family.</text>
</comment>
<dbReference type="PROSITE" id="PS01050">
    <property type="entry name" value="YJEF_C_2"/>
    <property type="match status" value="1"/>
</dbReference>
<name>A0A1E4RSU1_9ASCO</name>
<dbReference type="GO" id="GO:0005524">
    <property type="term" value="F:ATP binding"/>
    <property type="evidence" value="ECO:0007669"/>
    <property type="project" value="UniProtKB-KW"/>
</dbReference>
<dbReference type="InterPro" id="IPR029056">
    <property type="entry name" value="Ribokinase-like"/>
</dbReference>
<evidence type="ECO:0000256" key="5">
    <source>
        <dbReference type="ARBA" id="ARBA00023239"/>
    </source>
</evidence>
<dbReference type="SUPFAM" id="SSF53613">
    <property type="entry name" value="Ribokinase-like"/>
    <property type="match status" value="1"/>
</dbReference>
<dbReference type="GeneID" id="30995188"/>
<dbReference type="GO" id="GO:0016301">
    <property type="term" value="F:kinase activity"/>
    <property type="evidence" value="ECO:0007669"/>
    <property type="project" value="UniProtKB-KW"/>
</dbReference>
<dbReference type="PANTHER" id="PTHR12592">
    <property type="entry name" value="ATP-DEPENDENT (S)-NAD(P)H-HYDRATE DEHYDRATASE FAMILY MEMBER"/>
    <property type="match status" value="1"/>
</dbReference>
<dbReference type="NCBIfam" id="TIGR00196">
    <property type="entry name" value="yjeF_cterm"/>
    <property type="match status" value="1"/>
</dbReference>
<evidence type="ECO:0000256" key="6">
    <source>
        <dbReference type="ARBA" id="ARBA00047472"/>
    </source>
</evidence>
<comment type="subcellular location">
    <subcellularLocation>
        <location evidence="7">Cytoplasm</location>
    </subcellularLocation>
</comment>
<comment type="catalytic activity">
    <reaction evidence="6 7">
        <text>(6S)-NADPHX + ATP = ADP + phosphate + NADPH + H(+)</text>
        <dbReference type="Rhea" id="RHEA:32231"/>
        <dbReference type="ChEBI" id="CHEBI:15378"/>
        <dbReference type="ChEBI" id="CHEBI:30616"/>
        <dbReference type="ChEBI" id="CHEBI:43474"/>
        <dbReference type="ChEBI" id="CHEBI:57783"/>
        <dbReference type="ChEBI" id="CHEBI:64076"/>
        <dbReference type="ChEBI" id="CHEBI:456216"/>
        <dbReference type="EC" id="4.2.1.93"/>
    </reaction>
</comment>
<dbReference type="GO" id="GO:0110051">
    <property type="term" value="P:metabolite repair"/>
    <property type="evidence" value="ECO:0007669"/>
    <property type="project" value="TreeGrafter"/>
</dbReference>
<accession>A0A1E4RSU1</accession>
<keyword evidence="7" id="KW-0597">Phosphoprotein</keyword>
<comment type="catalytic activity">
    <reaction evidence="7">
        <text>(6S)-NADHX + ATP = ADP + phosphate + NADH + H(+)</text>
        <dbReference type="Rhea" id="RHEA:19017"/>
        <dbReference type="ChEBI" id="CHEBI:15378"/>
        <dbReference type="ChEBI" id="CHEBI:30616"/>
        <dbReference type="ChEBI" id="CHEBI:43474"/>
        <dbReference type="ChEBI" id="CHEBI:57945"/>
        <dbReference type="ChEBI" id="CHEBI:64074"/>
        <dbReference type="ChEBI" id="CHEBI:456216"/>
        <dbReference type="EC" id="4.2.1.93"/>
    </reaction>
</comment>
<evidence type="ECO:0000259" key="8">
    <source>
        <dbReference type="PROSITE" id="PS51383"/>
    </source>
</evidence>
<comment type="cofactor">
    <cofactor evidence="7">
        <name>Mg(2+)</name>
        <dbReference type="ChEBI" id="CHEBI:18420"/>
    </cofactor>
</comment>
<dbReference type="AlphaFoldDB" id="A0A1E4RSU1"/>
<protein>
    <recommendedName>
        <fullName evidence="7">ATP-dependent (S)-NAD(P)H-hydrate dehydratase</fullName>
        <ecNumber evidence="7">4.2.1.93</ecNumber>
    </recommendedName>
    <alternativeName>
        <fullName evidence="7">ATP-dependent NAD(P)HX dehydratase</fullName>
    </alternativeName>
</protein>
<evidence type="ECO:0000256" key="7">
    <source>
        <dbReference type="HAMAP-Rule" id="MF_03157"/>
    </source>
</evidence>
<evidence type="ECO:0000256" key="2">
    <source>
        <dbReference type="ARBA" id="ARBA00022840"/>
    </source>
</evidence>
<feature type="binding site" evidence="7">
    <location>
        <position position="149"/>
    </location>
    <ligand>
        <name>(6S)-NADPHX</name>
        <dbReference type="ChEBI" id="CHEBI:64076"/>
    </ligand>
</feature>
<dbReference type="GO" id="GO:0047453">
    <property type="term" value="F:ATP-dependent NAD(P)H-hydrate dehydratase activity"/>
    <property type="evidence" value="ECO:0007669"/>
    <property type="project" value="UniProtKB-UniRule"/>
</dbReference>
<dbReference type="GO" id="GO:0046496">
    <property type="term" value="P:nicotinamide nucleotide metabolic process"/>
    <property type="evidence" value="ECO:0007669"/>
    <property type="project" value="UniProtKB-UniRule"/>
</dbReference>
<keyword evidence="1 7" id="KW-0547">Nucleotide-binding</keyword>
<dbReference type="Pfam" id="PF01256">
    <property type="entry name" value="Carb_kinase"/>
    <property type="match status" value="1"/>
</dbReference>
<dbReference type="InterPro" id="IPR017953">
    <property type="entry name" value="Carbohydrate_kinase_pred_CS"/>
</dbReference>
<keyword evidence="7" id="KW-0963">Cytoplasm</keyword>
<dbReference type="InterPro" id="IPR000631">
    <property type="entry name" value="CARKD"/>
</dbReference>
<feature type="binding site" evidence="7">
    <location>
        <begin position="265"/>
        <end position="274"/>
    </location>
    <ligand>
        <name>ATP</name>
        <dbReference type="ChEBI" id="CHEBI:30616"/>
    </ligand>
</feature>
<feature type="domain" description="YjeF C-terminal" evidence="8">
    <location>
        <begin position="10"/>
        <end position="351"/>
    </location>
</feature>
<dbReference type="RefSeq" id="XP_020079421.1">
    <property type="nucleotide sequence ID" value="XM_020220638.1"/>
</dbReference>